<dbReference type="EMBL" id="KL367501">
    <property type="protein sequence ID" value="KFD68785.1"/>
    <property type="molecule type" value="Genomic_DNA"/>
</dbReference>
<reference evidence="2" key="1">
    <citation type="journal article" date="2014" name="Nat. Genet.">
        <title>Genome and transcriptome of the porcine whipworm Trichuris suis.</title>
        <authorList>
            <person name="Jex A.R."/>
            <person name="Nejsum P."/>
            <person name="Schwarz E.M."/>
            <person name="Hu L."/>
            <person name="Young N.D."/>
            <person name="Hall R.S."/>
            <person name="Korhonen P.K."/>
            <person name="Liao S."/>
            <person name="Thamsborg S."/>
            <person name="Xia J."/>
            <person name="Xu P."/>
            <person name="Wang S."/>
            <person name="Scheerlinck J.P."/>
            <person name="Hofmann A."/>
            <person name="Sternberg P.W."/>
            <person name="Wang J."/>
            <person name="Gasser R.B."/>
        </authorList>
    </citation>
    <scope>NUCLEOTIDE SEQUENCE [LARGE SCALE GENOMIC DNA]</scope>
    <source>
        <strain evidence="2">DCEP-RM93F</strain>
    </source>
</reference>
<feature type="region of interest" description="Disordered" evidence="1">
    <location>
        <begin position="152"/>
        <end position="208"/>
    </location>
</feature>
<feature type="region of interest" description="Disordered" evidence="1">
    <location>
        <begin position="222"/>
        <end position="255"/>
    </location>
</feature>
<protein>
    <submittedName>
        <fullName evidence="2">Uncharacterized protein</fullName>
    </submittedName>
</protein>
<name>A0A085NH39_9BILA</name>
<feature type="compositionally biased region" description="Polar residues" evidence="1">
    <location>
        <begin position="158"/>
        <end position="178"/>
    </location>
</feature>
<feature type="region of interest" description="Disordered" evidence="1">
    <location>
        <begin position="335"/>
        <end position="382"/>
    </location>
</feature>
<evidence type="ECO:0000313" key="2">
    <source>
        <dbReference type="EMBL" id="KFD68785.1"/>
    </source>
</evidence>
<accession>A0A085NH39</accession>
<proteinExistence type="predicted"/>
<feature type="compositionally biased region" description="Basic residues" evidence="1">
    <location>
        <begin position="179"/>
        <end position="189"/>
    </location>
</feature>
<sequence length="732" mass="80307">MHMTSQQVVDTKSTPYNTVKNRNCSLVWHDTISQPSGNRTVEQSSQVICSTHLLRLKQHTMIDTGVTRLPGSTGLSMSVKVGLPNAENVRSVCLRNTFVIPSQEAEQQHLMVPTNPNQMYELRLSGPTPPMALMDFAMRSHAAAVPPVALTGQKHEQLPTSQSPKQVVHSGSESNKQSRSGHRGKHCRLCRQESQPASSSSCSRLHFSGDEGSLTVRSVCSKHRHHGRRHRISKSVSAETEQTLTKVDNGEKAASRLTKLEQHEEETQTELPPNLVFSGYTNLPDVASDSPLKMNDQAKDVTNLDQVSEETKSTSSVDVGQLVSRMCEMFPDLPPSLPTGIHKGKQFSLKEKLSESQSDKDHSQDREQYKSAALSRPTSGLSSAHMVAVSPKETLINDPAVQKLPYPRNGTRFCIGTEDRVKTTRNSKTFNLEPIYDPRQVVISAKTAPVKLTTSSNRAAGAYDAPSSKHLQTCIDSEDTGKREEQNQNLRIALPSSKIYEMCTTKIVYKQRTATTTTSTSTTSATTITNTNEPVDQVEQSIHVKDQAEDAPSPADVGIRTSIDSEASGISSVMRQKAPNVQDGLAIDFDDDIRYADDLSELSIVDELCNTSTASESCETLVNETSNGCESPLVTMLEQGPRAVQTVRRVQFTRDSVRSVDLDGNSSGSLDGSLVKGSIPRSDPNLRQAFICTQELPEYGTAVRQNEGSAIPQNNPIVKEYSRFHYTVQSDL</sequence>
<dbReference type="Proteomes" id="UP000030758">
    <property type="component" value="Unassembled WGS sequence"/>
</dbReference>
<feature type="compositionally biased region" description="Basic and acidic residues" evidence="1">
    <location>
        <begin position="348"/>
        <end position="369"/>
    </location>
</feature>
<dbReference type="AlphaFoldDB" id="A0A085NH39"/>
<evidence type="ECO:0000256" key="1">
    <source>
        <dbReference type="SAM" id="MobiDB-lite"/>
    </source>
</evidence>
<feature type="compositionally biased region" description="Basic residues" evidence="1">
    <location>
        <begin position="222"/>
        <end position="233"/>
    </location>
</feature>
<organism evidence="2">
    <name type="scientific">Trichuris suis</name>
    <name type="common">pig whipworm</name>
    <dbReference type="NCBI Taxonomy" id="68888"/>
    <lineage>
        <taxon>Eukaryota</taxon>
        <taxon>Metazoa</taxon>
        <taxon>Ecdysozoa</taxon>
        <taxon>Nematoda</taxon>
        <taxon>Enoplea</taxon>
        <taxon>Dorylaimia</taxon>
        <taxon>Trichinellida</taxon>
        <taxon>Trichuridae</taxon>
        <taxon>Trichuris</taxon>
    </lineage>
</organism>
<feature type="compositionally biased region" description="Polar residues" evidence="1">
    <location>
        <begin position="234"/>
        <end position="246"/>
    </location>
</feature>
<gene>
    <name evidence="2" type="ORF">M514_02740</name>
</gene>